<evidence type="ECO:0000313" key="1">
    <source>
        <dbReference type="EMBL" id="GFO32150.1"/>
    </source>
</evidence>
<comment type="caution">
    <text evidence="1">The sequence shown here is derived from an EMBL/GenBank/DDBJ whole genome shotgun (WGS) entry which is preliminary data.</text>
</comment>
<evidence type="ECO:0000313" key="2">
    <source>
        <dbReference type="Proteomes" id="UP000735302"/>
    </source>
</evidence>
<evidence type="ECO:0008006" key="3">
    <source>
        <dbReference type="Google" id="ProtNLM"/>
    </source>
</evidence>
<dbReference type="AlphaFoldDB" id="A0AAV4CJX3"/>
<reference evidence="1 2" key="1">
    <citation type="journal article" date="2021" name="Elife">
        <title>Chloroplast acquisition without the gene transfer in kleptoplastic sea slugs, Plakobranchus ocellatus.</title>
        <authorList>
            <person name="Maeda T."/>
            <person name="Takahashi S."/>
            <person name="Yoshida T."/>
            <person name="Shimamura S."/>
            <person name="Takaki Y."/>
            <person name="Nagai Y."/>
            <person name="Toyoda A."/>
            <person name="Suzuki Y."/>
            <person name="Arimoto A."/>
            <person name="Ishii H."/>
            <person name="Satoh N."/>
            <person name="Nishiyama T."/>
            <person name="Hasebe M."/>
            <person name="Maruyama T."/>
            <person name="Minagawa J."/>
            <person name="Obokata J."/>
            <person name="Shigenobu S."/>
        </authorList>
    </citation>
    <scope>NUCLEOTIDE SEQUENCE [LARGE SCALE GENOMIC DNA]</scope>
</reference>
<accession>A0AAV4CJX3</accession>
<dbReference type="EMBL" id="BLXT01006566">
    <property type="protein sequence ID" value="GFO32150.1"/>
    <property type="molecule type" value="Genomic_DNA"/>
</dbReference>
<name>A0AAV4CJX3_9GAST</name>
<sequence length="91" mass="10424">MSVGAIIDTNTEITVIPREVCRRIFPKPSLHGKRLIRMAGKSQSSWTNLADPISIRIRSLRTQEKMHVAQINDEMLLVVDYLDKYNNVSWG</sequence>
<protein>
    <recommendedName>
        <fullName evidence="3">Peptidase A2 domain-containing protein</fullName>
    </recommendedName>
</protein>
<dbReference type="Proteomes" id="UP000735302">
    <property type="component" value="Unassembled WGS sequence"/>
</dbReference>
<gene>
    <name evidence="1" type="ORF">PoB_005865500</name>
</gene>
<proteinExistence type="predicted"/>
<organism evidence="1 2">
    <name type="scientific">Plakobranchus ocellatus</name>
    <dbReference type="NCBI Taxonomy" id="259542"/>
    <lineage>
        <taxon>Eukaryota</taxon>
        <taxon>Metazoa</taxon>
        <taxon>Spiralia</taxon>
        <taxon>Lophotrochozoa</taxon>
        <taxon>Mollusca</taxon>
        <taxon>Gastropoda</taxon>
        <taxon>Heterobranchia</taxon>
        <taxon>Euthyneura</taxon>
        <taxon>Panpulmonata</taxon>
        <taxon>Sacoglossa</taxon>
        <taxon>Placobranchoidea</taxon>
        <taxon>Plakobranchidae</taxon>
        <taxon>Plakobranchus</taxon>
    </lineage>
</organism>
<keyword evidence="2" id="KW-1185">Reference proteome</keyword>